<organism evidence="2 3">
    <name type="scientific">Desulfarculus baarsii (strain ATCC 33931 / DSM 2075 / LMG 7858 / VKM B-1802 / 2st14)</name>
    <dbReference type="NCBI Taxonomy" id="644282"/>
    <lineage>
        <taxon>Bacteria</taxon>
        <taxon>Pseudomonadati</taxon>
        <taxon>Thermodesulfobacteriota</taxon>
        <taxon>Desulfarculia</taxon>
        <taxon>Desulfarculales</taxon>
        <taxon>Desulfarculaceae</taxon>
        <taxon>Desulfarculus</taxon>
    </lineage>
</organism>
<gene>
    <name evidence="2" type="ordered locus">Deba_3028</name>
</gene>
<evidence type="ECO:0000313" key="2">
    <source>
        <dbReference type="EMBL" id="ADK86381.1"/>
    </source>
</evidence>
<name>E1QLE6_DESB2</name>
<dbReference type="KEGG" id="dbr:Deba_3028"/>
<dbReference type="InterPro" id="IPR024264">
    <property type="entry name" value="DUF3786"/>
</dbReference>
<sequence>MAEQSAVFQEIYDDYLRQVGALDLPALAGRLGGRMVGDELELAFFGQPHRLSGKGVRDPEGRRPIHSVSVILCKYAIIGGESQRGEIQWTPYKGFPDAAPFVPGFDDTVHKIIANAFADDAAGLAAAAAAFGGVDPGLGLGYDVARQFHALPKMPMLMLFNGAEDGFPAHCSVLFAQDATSYLDVECIAICGMVLAAWLREQGKKQR</sequence>
<dbReference type="AlphaFoldDB" id="E1QLE6"/>
<keyword evidence="3" id="KW-1185">Reference proteome</keyword>
<feature type="domain" description="DUF3786" evidence="1">
    <location>
        <begin position="23"/>
        <end position="197"/>
    </location>
</feature>
<dbReference type="eggNOG" id="COG1456">
    <property type="taxonomic scope" value="Bacteria"/>
</dbReference>
<protein>
    <recommendedName>
        <fullName evidence="1">DUF3786 domain-containing protein</fullName>
    </recommendedName>
</protein>
<dbReference type="OrthoDB" id="5418701at2"/>
<evidence type="ECO:0000313" key="3">
    <source>
        <dbReference type="Proteomes" id="UP000009047"/>
    </source>
</evidence>
<dbReference type="EMBL" id="CP002085">
    <property type="protein sequence ID" value="ADK86381.1"/>
    <property type="molecule type" value="Genomic_DNA"/>
</dbReference>
<dbReference type="Proteomes" id="UP000009047">
    <property type="component" value="Chromosome"/>
</dbReference>
<dbReference type="HOGENOM" id="CLU_106581_2_0_7"/>
<reference evidence="2 3" key="1">
    <citation type="journal article" date="2010" name="Stand. Genomic Sci.">
        <title>Complete genome sequence of Desulfarculus baarsii type strain (2st14).</title>
        <authorList>
            <person name="Sun H."/>
            <person name="Spring S."/>
            <person name="Lapidus A."/>
            <person name="Davenport K."/>
            <person name="Del Rio T.G."/>
            <person name="Tice H."/>
            <person name="Nolan M."/>
            <person name="Copeland A."/>
            <person name="Cheng J.F."/>
            <person name="Lucas S."/>
            <person name="Tapia R."/>
            <person name="Goodwin L."/>
            <person name="Pitluck S."/>
            <person name="Ivanova N."/>
            <person name="Pagani I."/>
            <person name="Mavromatis K."/>
            <person name="Ovchinnikova G."/>
            <person name="Pati A."/>
            <person name="Chen A."/>
            <person name="Palaniappan K."/>
            <person name="Hauser L."/>
            <person name="Chang Y.J."/>
            <person name="Jeffries C.D."/>
            <person name="Detter J.C."/>
            <person name="Han C."/>
            <person name="Rohde M."/>
            <person name="Brambilla E."/>
            <person name="Goker M."/>
            <person name="Woyke T."/>
            <person name="Bristow J."/>
            <person name="Eisen J.A."/>
            <person name="Markowitz V."/>
            <person name="Hugenholtz P."/>
            <person name="Kyrpides N.C."/>
            <person name="Klenk H.P."/>
            <person name="Land M."/>
        </authorList>
    </citation>
    <scope>NUCLEOTIDE SEQUENCE [LARGE SCALE GENOMIC DNA]</scope>
    <source>
        <strain evidence="3">ATCC 33931 / DSM 2075 / LMG 7858 / VKM B-1802 / 2st14</strain>
    </source>
</reference>
<accession>E1QLE6</accession>
<proteinExistence type="predicted"/>
<dbReference type="Pfam" id="PF12654">
    <property type="entry name" value="DUF3786"/>
    <property type="match status" value="1"/>
</dbReference>
<dbReference type="STRING" id="644282.Deba_3028"/>
<dbReference type="RefSeq" id="WP_013259818.1">
    <property type="nucleotide sequence ID" value="NC_014365.1"/>
</dbReference>
<evidence type="ECO:0000259" key="1">
    <source>
        <dbReference type="Pfam" id="PF12654"/>
    </source>
</evidence>